<dbReference type="PANTHER" id="PTHR43877">
    <property type="entry name" value="AMINOALKYLPHOSPHONATE N-ACETYLTRANSFERASE-RELATED-RELATED"/>
    <property type="match status" value="1"/>
</dbReference>
<evidence type="ECO:0000259" key="3">
    <source>
        <dbReference type="PROSITE" id="PS51186"/>
    </source>
</evidence>
<dbReference type="SUPFAM" id="SSF55729">
    <property type="entry name" value="Acyl-CoA N-acyltransferases (Nat)"/>
    <property type="match status" value="1"/>
</dbReference>
<proteinExistence type="predicted"/>
<keyword evidence="5" id="KW-1185">Reference proteome</keyword>
<name>A0A4Q7VMV6_9BURK</name>
<dbReference type="OrthoDB" id="9803233at2"/>
<dbReference type="PANTHER" id="PTHR43877:SF2">
    <property type="entry name" value="AMINOALKYLPHOSPHONATE N-ACETYLTRANSFERASE-RELATED"/>
    <property type="match status" value="1"/>
</dbReference>
<organism evidence="4 5">
    <name type="scientific">Rivibacter subsaxonicus</name>
    <dbReference type="NCBI Taxonomy" id="457575"/>
    <lineage>
        <taxon>Bacteria</taxon>
        <taxon>Pseudomonadati</taxon>
        <taxon>Pseudomonadota</taxon>
        <taxon>Betaproteobacteria</taxon>
        <taxon>Burkholderiales</taxon>
        <taxon>Rivibacter</taxon>
    </lineage>
</organism>
<dbReference type="AlphaFoldDB" id="A0A4Q7VMV6"/>
<evidence type="ECO:0000313" key="5">
    <source>
        <dbReference type="Proteomes" id="UP000293671"/>
    </source>
</evidence>
<dbReference type="Gene3D" id="3.40.630.30">
    <property type="match status" value="1"/>
</dbReference>
<evidence type="ECO:0000256" key="1">
    <source>
        <dbReference type="ARBA" id="ARBA00022679"/>
    </source>
</evidence>
<dbReference type="PROSITE" id="PS51186">
    <property type="entry name" value="GNAT"/>
    <property type="match status" value="1"/>
</dbReference>
<accession>A0A4Q7VMV6</accession>
<gene>
    <name evidence="4" type="ORF">EV670_2062</name>
</gene>
<dbReference type="CDD" id="cd04301">
    <property type="entry name" value="NAT_SF"/>
    <property type="match status" value="1"/>
</dbReference>
<dbReference type="Pfam" id="PF00583">
    <property type="entry name" value="Acetyltransf_1"/>
    <property type="match status" value="1"/>
</dbReference>
<reference evidence="4 5" key="1">
    <citation type="submission" date="2019-02" db="EMBL/GenBank/DDBJ databases">
        <title>Genomic Encyclopedia of Type Strains, Phase IV (KMG-IV): sequencing the most valuable type-strain genomes for metagenomic binning, comparative biology and taxonomic classification.</title>
        <authorList>
            <person name="Goeker M."/>
        </authorList>
    </citation>
    <scope>NUCLEOTIDE SEQUENCE [LARGE SCALE GENOMIC DNA]</scope>
    <source>
        <strain evidence="4 5">DSM 19570</strain>
    </source>
</reference>
<comment type="caution">
    <text evidence="4">The sequence shown here is derived from an EMBL/GenBank/DDBJ whole genome shotgun (WGS) entry which is preliminary data.</text>
</comment>
<dbReference type="InterPro" id="IPR050832">
    <property type="entry name" value="Bact_Acetyltransf"/>
</dbReference>
<evidence type="ECO:0000256" key="2">
    <source>
        <dbReference type="ARBA" id="ARBA00023315"/>
    </source>
</evidence>
<dbReference type="InterPro" id="IPR000182">
    <property type="entry name" value="GNAT_dom"/>
</dbReference>
<dbReference type="Proteomes" id="UP000293671">
    <property type="component" value="Unassembled WGS sequence"/>
</dbReference>
<feature type="domain" description="N-acetyltransferase" evidence="3">
    <location>
        <begin position="15"/>
        <end position="171"/>
    </location>
</feature>
<sequence length="171" mass="18455">MGFTTGAADAAPFALSIRPTRPDEATVRELLDQLDSYLASLYAPEDNHILGIEALLAPDIVFLGAWQGESLLGCGALRAMPGEADTSGRPYAEIKRMMVQPAARGQRIGARLLAALEDAAGERDLPLALLETGRDQLEAVRLYERAGYTLRGTFGGYPDNGLSLFYEKRLA</sequence>
<dbReference type="InterPro" id="IPR016181">
    <property type="entry name" value="Acyl_CoA_acyltransferase"/>
</dbReference>
<dbReference type="EMBL" id="SHKP01000006">
    <property type="protein sequence ID" value="RZT97670.1"/>
    <property type="molecule type" value="Genomic_DNA"/>
</dbReference>
<evidence type="ECO:0000313" key="4">
    <source>
        <dbReference type="EMBL" id="RZT97670.1"/>
    </source>
</evidence>
<keyword evidence="1 4" id="KW-0808">Transferase</keyword>
<dbReference type="GO" id="GO:0016747">
    <property type="term" value="F:acyltransferase activity, transferring groups other than amino-acyl groups"/>
    <property type="evidence" value="ECO:0007669"/>
    <property type="project" value="InterPro"/>
</dbReference>
<keyword evidence="2" id="KW-0012">Acyltransferase</keyword>
<protein>
    <submittedName>
        <fullName evidence="4">Putative acetyltransferase</fullName>
    </submittedName>
</protein>